<dbReference type="EMBL" id="JAOYOD010000001">
    <property type="protein sequence ID" value="MCV9387449.1"/>
    <property type="molecule type" value="Genomic_DNA"/>
</dbReference>
<dbReference type="Proteomes" id="UP001300692">
    <property type="component" value="Unassembled WGS sequence"/>
</dbReference>
<gene>
    <name evidence="2" type="ORF">N7U62_12285</name>
</gene>
<evidence type="ECO:0008006" key="4">
    <source>
        <dbReference type="Google" id="ProtNLM"/>
    </source>
</evidence>
<keyword evidence="1" id="KW-0472">Membrane</keyword>
<keyword evidence="1" id="KW-0812">Transmembrane</keyword>
<keyword evidence="1" id="KW-1133">Transmembrane helix</keyword>
<evidence type="ECO:0000313" key="2">
    <source>
        <dbReference type="EMBL" id="MCV9387449.1"/>
    </source>
</evidence>
<sequence length="159" mass="18323">MSFINNKKFQPVLIVLVVGLWITIAYRVVDSLQGEEEMRMEGIDVSKVRQSSGEASVWALDLDFQDPFIRRKVVHRVKKMPKKKFETNEPIEKPPLSIQVVYQGLVSPSGSGQKMAMISRNNISRFYQKGEMLDGYQLTSVTEDSIVLFQEPFRYAVYR</sequence>
<evidence type="ECO:0000313" key="3">
    <source>
        <dbReference type="Proteomes" id="UP001300692"/>
    </source>
</evidence>
<proteinExistence type="predicted"/>
<organism evidence="2 3">
    <name type="scientific">Reichenbachiella ulvae</name>
    <dbReference type="NCBI Taxonomy" id="2980104"/>
    <lineage>
        <taxon>Bacteria</taxon>
        <taxon>Pseudomonadati</taxon>
        <taxon>Bacteroidota</taxon>
        <taxon>Cytophagia</taxon>
        <taxon>Cytophagales</taxon>
        <taxon>Reichenbachiellaceae</taxon>
        <taxon>Reichenbachiella</taxon>
    </lineage>
</organism>
<keyword evidence="3" id="KW-1185">Reference proteome</keyword>
<name>A0ABT3CV09_9BACT</name>
<comment type="caution">
    <text evidence="2">The sequence shown here is derived from an EMBL/GenBank/DDBJ whole genome shotgun (WGS) entry which is preliminary data.</text>
</comment>
<reference evidence="2 3" key="1">
    <citation type="submission" date="2022-10" db="EMBL/GenBank/DDBJ databases">
        <title>Comparative genomics and taxonomic characterization of three novel marine species of genus Reichenbachiella exhibiting antioxidant and polysaccharide degradation activities.</title>
        <authorList>
            <person name="Muhammad N."/>
            <person name="Lee Y.-J."/>
            <person name="Ko J."/>
            <person name="Kim S.-G."/>
        </authorList>
    </citation>
    <scope>NUCLEOTIDE SEQUENCE [LARGE SCALE GENOMIC DNA]</scope>
    <source>
        <strain evidence="2 3">ABR2-5</strain>
    </source>
</reference>
<feature type="transmembrane region" description="Helical" evidence="1">
    <location>
        <begin position="12"/>
        <end position="29"/>
    </location>
</feature>
<protein>
    <recommendedName>
        <fullName evidence="4">Type II secretion system protein GspC N-terminal domain-containing protein</fullName>
    </recommendedName>
</protein>
<evidence type="ECO:0000256" key="1">
    <source>
        <dbReference type="SAM" id="Phobius"/>
    </source>
</evidence>
<dbReference type="RefSeq" id="WP_264138271.1">
    <property type="nucleotide sequence ID" value="NZ_JAOYOD010000001.1"/>
</dbReference>
<dbReference type="Gene3D" id="2.30.30.830">
    <property type="match status" value="1"/>
</dbReference>
<accession>A0ABT3CV09</accession>